<comment type="catalytic activity">
    <reaction evidence="10">
        <text>ATP + H2O = ADP + phosphate + H(+)</text>
        <dbReference type="Rhea" id="RHEA:13065"/>
        <dbReference type="ChEBI" id="CHEBI:15377"/>
        <dbReference type="ChEBI" id="CHEBI:15378"/>
        <dbReference type="ChEBI" id="CHEBI:30616"/>
        <dbReference type="ChEBI" id="CHEBI:43474"/>
        <dbReference type="ChEBI" id="CHEBI:456216"/>
        <dbReference type="EC" id="5.6.2.3"/>
    </reaction>
</comment>
<dbReference type="GO" id="GO:0016787">
    <property type="term" value="F:hydrolase activity"/>
    <property type="evidence" value="ECO:0007669"/>
    <property type="project" value="UniProtKB-KW"/>
</dbReference>
<keyword evidence="7" id="KW-0238">DNA-binding</keyword>
<evidence type="ECO:0000256" key="5">
    <source>
        <dbReference type="ARBA" id="ARBA00022806"/>
    </source>
</evidence>
<keyword evidence="13" id="KW-1185">Reference proteome</keyword>
<dbReference type="Gene3D" id="1.10.860.10">
    <property type="entry name" value="DNAb Helicase, Chain A"/>
    <property type="match status" value="1"/>
</dbReference>
<dbReference type="AlphaFoldDB" id="A0A1G6UMN5"/>
<dbReference type="OrthoDB" id="9773982at2"/>
<dbReference type="SUPFAM" id="SSF48024">
    <property type="entry name" value="N-terminal domain of DnaB helicase"/>
    <property type="match status" value="1"/>
</dbReference>
<keyword evidence="8" id="KW-0413">Isomerase</keyword>
<dbReference type="SUPFAM" id="SSF52540">
    <property type="entry name" value="P-loop containing nucleoside triphosphate hydrolases"/>
    <property type="match status" value="1"/>
</dbReference>
<keyword evidence="6" id="KW-0067">ATP-binding</keyword>
<dbReference type="Gene3D" id="3.40.50.300">
    <property type="entry name" value="P-loop containing nucleotide triphosphate hydrolases"/>
    <property type="match status" value="1"/>
</dbReference>
<proteinExistence type="inferred from homology"/>
<evidence type="ECO:0000256" key="10">
    <source>
        <dbReference type="ARBA" id="ARBA00048954"/>
    </source>
</evidence>
<keyword evidence="3" id="KW-0547">Nucleotide-binding</keyword>
<evidence type="ECO:0000256" key="9">
    <source>
        <dbReference type="ARBA" id="ARBA00044969"/>
    </source>
</evidence>
<dbReference type="PROSITE" id="PS51199">
    <property type="entry name" value="SF4_HELICASE"/>
    <property type="match status" value="1"/>
</dbReference>
<dbReference type="InterPro" id="IPR007693">
    <property type="entry name" value="DNA_helicase_DnaB-like_N"/>
</dbReference>
<comment type="similarity">
    <text evidence="1">Belongs to the helicase family. DnaB subfamily.</text>
</comment>
<keyword evidence="4" id="KW-0378">Hydrolase</keyword>
<evidence type="ECO:0000256" key="4">
    <source>
        <dbReference type="ARBA" id="ARBA00022801"/>
    </source>
</evidence>
<feature type="domain" description="SF4 helicase" evidence="11">
    <location>
        <begin position="172"/>
        <end position="427"/>
    </location>
</feature>
<accession>A0A1G6UMN5</accession>
<gene>
    <name evidence="12" type="ORF">SAMN04489747_0923</name>
</gene>
<dbReference type="EC" id="5.6.2.3" evidence="9"/>
<dbReference type="Pfam" id="PF00772">
    <property type="entry name" value="DnaB"/>
    <property type="match status" value="1"/>
</dbReference>
<evidence type="ECO:0000256" key="2">
    <source>
        <dbReference type="ARBA" id="ARBA00022705"/>
    </source>
</evidence>
<evidence type="ECO:0000259" key="11">
    <source>
        <dbReference type="PROSITE" id="PS51199"/>
    </source>
</evidence>
<dbReference type="PANTHER" id="PTHR30153:SF2">
    <property type="entry name" value="REPLICATIVE DNA HELICASE"/>
    <property type="match status" value="1"/>
</dbReference>
<dbReference type="Proteomes" id="UP000198546">
    <property type="component" value="Chromosome i"/>
</dbReference>
<dbReference type="Pfam" id="PF03796">
    <property type="entry name" value="DnaB_C"/>
    <property type="match status" value="1"/>
</dbReference>
<evidence type="ECO:0000256" key="8">
    <source>
        <dbReference type="ARBA" id="ARBA00023235"/>
    </source>
</evidence>
<evidence type="ECO:0000256" key="3">
    <source>
        <dbReference type="ARBA" id="ARBA00022741"/>
    </source>
</evidence>
<dbReference type="InterPro" id="IPR027417">
    <property type="entry name" value="P-loop_NTPase"/>
</dbReference>
<evidence type="ECO:0000313" key="13">
    <source>
        <dbReference type="Proteomes" id="UP000198546"/>
    </source>
</evidence>
<dbReference type="GO" id="GO:0005829">
    <property type="term" value="C:cytosol"/>
    <property type="evidence" value="ECO:0007669"/>
    <property type="project" value="TreeGrafter"/>
</dbReference>
<dbReference type="EMBL" id="LT629688">
    <property type="protein sequence ID" value="SDD42612.1"/>
    <property type="molecule type" value="Genomic_DNA"/>
</dbReference>
<dbReference type="STRING" id="675864.SAMN04489747_0923"/>
<protein>
    <recommendedName>
        <fullName evidence="9">DNA 5'-3' helicase</fullName>
        <ecNumber evidence="9">5.6.2.3</ecNumber>
    </recommendedName>
</protein>
<dbReference type="InterPro" id="IPR036185">
    <property type="entry name" value="DNA_heli_DnaB-like_N_sf"/>
</dbReference>
<dbReference type="InterPro" id="IPR007694">
    <property type="entry name" value="DNA_helicase_DnaB-like_C"/>
</dbReference>
<evidence type="ECO:0000256" key="1">
    <source>
        <dbReference type="ARBA" id="ARBA00008428"/>
    </source>
</evidence>
<dbReference type="RefSeq" id="WP_090591079.1">
    <property type="nucleotide sequence ID" value="NZ_LT629688.1"/>
</dbReference>
<evidence type="ECO:0000256" key="6">
    <source>
        <dbReference type="ARBA" id="ARBA00022840"/>
    </source>
</evidence>
<dbReference type="GO" id="GO:0003677">
    <property type="term" value="F:DNA binding"/>
    <property type="evidence" value="ECO:0007669"/>
    <property type="project" value="UniProtKB-KW"/>
</dbReference>
<dbReference type="GO" id="GO:0005524">
    <property type="term" value="F:ATP binding"/>
    <property type="evidence" value="ECO:0007669"/>
    <property type="project" value="UniProtKB-KW"/>
</dbReference>
<evidence type="ECO:0000256" key="7">
    <source>
        <dbReference type="ARBA" id="ARBA00023125"/>
    </source>
</evidence>
<dbReference type="GO" id="GO:0043139">
    <property type="term" value="F:5'-3' DNA helicase activity"/>
    <property type="evidence" value="ECO:0007669"/>
    <property type="project" value="UniProtKB-EC"/>
</dbReference>
<dbReference type="PANTHER" id="PTHR30153">
    <property type="entry name" value="REPLICATIVE DNA HELICASE DNAB"/>
    <property type="match status" value="1"/>
</dbReference>
<keyword evidence="2" id="KW-0235">DNA replication</keyword>
<dbReference type="InterPro" id="IPR016136">
    <property type="entry name" value="DNA_helicase_N/primase_C"/>
</dbReference>
<dbReference type="GO" id="GO:0006260">
    <property type="term" value="P:DNA replication"/>
    <property type="evidence" value="ECO:0007669"/>
    <property type="project" value="UniProtKB-KW"/>
</dbReference>
<reference evidence="12 13" key="1">
    <citation type="submission" date="2016-10" db="EMBL/GenBank/DDBJ databases">
        <authorList>
            <person name="de Groot N.N."/>
        </authorList>
    </citation>
    <scope>NUCLEOTIDE SEQUENCE [LARGE SCALE GENOMIC DNA]</scope>
    <source>
        <strain evidence="12 13">MON 2.2</strain>
    </source>
</reference>
<organism evidence="12 13">
    <name type="scientific">Auraticoccus monumenti</name>
    <dbReference type="NCBI Taxonomy" id="675864"/>
    <lineage>
        <taxon>Bacteria</taxon>
        <taxon>Bacillati</taxon>
        <taxon>Actinomycetota</taxon>
        <taxon>Actinomycetes</taxon>
        <taxon>Propionibacteriales</taxon>
        <taxon>Propionibacteriaceae</taxon>
        <taxon>Auraticoccus</taxon>
    </lineage>
</organism>
<keyword evidence="5 12" id="KW-0347">Helicase</keyword>
<sequence>MTDLTPPHDFAAEQAVLGAMLISRDAITTVTSLLSGPDFYRPAHEFVFDAITALDGTGRPVDPVTVGDELRSRGTLANGGGLPYLAELFAAVDVAANAGYHAQLIRTAADRRRLIDLAAHISQRAHDPEADPIALVEKARLALDAATPITGRLRTVDEILPDVIDELQALQRDGRRMGHPFPWREVNERLHGLVPGRFFVLGARPAQGKSMFAQNCAESVAATGQQVLYLSLEMTQGEVTRRMLSNASRVSMNRLQTGQLADSDWERIADGQTRIPTSIAFDEDPRQTVGTMRRAVQDLLRRGPVGLVILDYIQLVTPGDANIPRQEQVSQLSRGCKLLAKEFAVPVLALAQMNRGIETRADKKPVLSDLRESGSLEQDADVVLFLQRGEGEADSWVTLHCAKFRHGQTFALDMSFEGHYSRIAEIA</sequence>
<evidence type="ECO:0000313" key="12">
    <source>
        <dbReference type="EMBL" id="SDD42612.1"/>
    </source>
</evidence>
<name>A0A1G6UMN5_9ACTN</name>